<dbReference type="Pfam" id="PF01381">
    <property type="entry name" value="HTH_3"/>
    <property type="match status" value="1"/>
</dbReference>
<keyword evidence="1" id="KW-0238">DNA-binding</keyword>
<proteinExistence type="predicted"/>
<dbReference type="CDD" id="cd00093">
    <property type="entry name" value="HTH_XRE"/>
    <property type="match status" value="1"/>
</dbReference>
<dbReference type="GO" id="GO:0005829">
    <property type="term" value="C:cytosol"/>
    <property type="evidence" value="ECO:0007669"/>
    <property type="project" value="TreeGrafter"/>
</dbReference>
<dbReference type="PANTHER" id="PTHR46797">
    <property type="entry name" value="HTH-TYPE TRANSCRIPTIONAL REGULATOR"/>
    <property type="match status" value="1"/>
</dbReference>
<dbReference type="Gene3D" id="1.10.260.40">
    <property type="entry name" value="lambda repressor-like DNA-binding domains"/>
    <property type="match status" value="1"/>
</dbReference>
<dbReference type="SMART" id="SM00530">
    <property type="entry name" value="HTH_XRE"/>
    <property type="match status" value="1"/>
</dbReference>
<evidence type="ECO:0000313" key="4">
    <source>
        <dbReference type="Proteomes" id="UP000325122"/>
    </source>
</evidence>
<gene>
    <name evidence="3" type="ORF">F1654_05000</name>
</gene>
<dbReference type="GO" id="GO:0003677">
    <property type="term" value="F:DNA binding"/>
    <property type="evidence" value="ECO:0007669"/>
    <property type="project" value="UniProtKB-KW"/>
</dbReference>
<dbReference type="SUPFAM" id="SSF47413">
    <property type="entry name" value="lambda repressor-like DNA-binding domains"/>
    <property type="match status" value="1"/>
</dbReference>
<dbReference type="PANTHER" id="PTHR46797:SF1">
    <property type="entry name" value="METHYLPHOSPHONATE SYNTHASE"/>
    <property type="match status" value="1"/>
</dbReference>
<evidence type="ECO:0000313" key="3">
    <source>
        <dbReference type="EMBL" id="KAA5805339.1"/>
    </source>
</evidence>
<dbReference type="GO" id="GO:0003700">
    <property type="term" value="F:DNA-binding transcription factor activity"/>
    <property type="evidence" value="ECO:0007669"/>
    <property type="project" value="TreeGrafter"/>
</dbReference>
<keyword evidence="4" id="KW-1185">Reference proteome</keyword>
<sequence length="73" mass="8249">MDWALLVGGNIRRLRRERSLTQEQLAHLAGVDMRYLGGVERGEHNPTVEVLGKLAEAMAAHPKDFFEAEHPEQ</sequence>
<dbReference type="EMBL" id="VWOJ01000001">
    <property type="protein sequence ID" value="KAA5805339.1"/>
    <property type="molecule type" value="Genomic_DNA"/>
</dbReference>
<evidence type="ECO:0000256" key="1">
    <source>
        <dbReference type="ARBA" id="ARBA00023125"/>
    </source>
</evidence>
<name>A0A5M6ZKJ4_9PROT</name>
<accession>A0A5M6ZKJ4</accession>
<dbReference type="Proteomes" id="UP000325122">
    <property type="component" value="Unassembled WGS sequence"/>
</dbReference>
<feature type="domain" description="HTH cro/C1-type" evidence="2">
    <location>
        <begin position="11"/>
        <end position="65"/>
    </location>
</feature>
<dbReference type="InterPro" id="IPR050807">
    <property type="entry name" value="TransReg_Diox_bact_type"/>
</dbReference>
<protein>
    <submittedName>
        <fullName evidence="3">Helix-turn-helix transcriptional regulator</fullName>
    </submittedName>
</protein>
<dbReference type="AlphaFoldDB" id="A0A5M6ZKJ4"/>
<reference evidence="3 4" key="1">
    <citation type="submission" date="2019-09" db="EMBL/GenBank/DDBJ databases">
        <authorList>
            <person name="Kevbrin V."/>
            <person name="Grouzdev D.S."/>
        </authorList>
    </citation>
    <scope>NUCLEOTIDE SEQUENCE [LARGE SCALE GENOMIC DNA]</scope>
    <source>
        <strain evidence="3 4">G-192</strain>
    </source>
</reference>
<dbReference type="RefSeq" id="WP_150022371.1">
    <property type="nucleotide sequence ID" value="NZ_VWOJ01000001.1"/>
</dbReference>
<dbReference type="InterPro" id="IPR001387">
    <property type="entry name" value="Cro/C1-type_HTH"/>
</dbReference>
<organism evidence="3 4">
    <name type="scientific">Alkalicaulis satelles</name>
    <dbReference type="NCBI Taxonomy" id="2609175"/>
    <lineage>
        <taxon>Bacteria</taxon>
        <taxon>Pseudomonadati</taxon>
        <taxon>Pseudomonadota</taxon>
        <taxon>Alphaproteobacteria</taxon>
        <taxon>Maricaulales</taxon>
        <taxon>Maricaulaceae</taxon>
        <taxon>Alkalicaulis</taxon>
    </lineage>
</organism>
<evidence type="ECO:0000259" key="2">
    <source>
        <dbReference type="PROSITE" id="PS50943"/>
    </source>
</evidence>
<dbReference type="PROSITE" id="PS50943">
    <property type="entry name" value="HTH_CROC1"/>
    <property type="match status" value="1"/>
</dbReference>
<comment type="caution">
    <text evidence="3">The sequence shown here is derived from an EMBL/GenBank/DDBJ whole genome shotgun (WGS) entry which is preliminary data.</text>
</comment>
<dbReference type="InterPro" id="IPR010982">
    <property type="entry name" value="Lambda_DNA-bd_dom_sf"/>
</dbReference>